<sequence length="212" mass="22558">MYLARRKMIDALDTGLPLALYLDDPLSWQYFNDLASWSSLDASVTESQVHRELASGLPSAVGFNCRTHEQSIQVAVDAVRAASRPHHFIALGPSGGCATVQTRGNPDCHVAVSGLQDLQALEGVAGRVAQLGDHGLPGAVFLECAGDARLADAAVKALAEGTTDGRLIGLGLTVSTGLEPGEAEPESALRWERCKTLLQDIRGLHERWHSLA</sequence>
<feature type="domain" description="DAHP synthetase I/KDSA" evidence="12">
    <location>
        <begin position="15"/>
        <end position="116"/>
    </location>
</feature>
<keyword evidence="6" id="KW-0808">Transferase</keyword>
<evidence type="ECO:0000256" key="9">
    <source>
        <dbReference type="ARBA" id="ARBA00031349"/>
    </source>
</evidence>
<reference evidence="13 14" key="1">
    <citation type="submission" date="2024-05" db="EMBL/GenBank/DDBJ databases">
        <title>Roseateles sp. 2.12 16S ribosomal RNA gene Genome sequencing and assembly.</title>
        <authorList>
            <person name="Woo H."/>
        </authorList>
    </citation>
    <scope>NUCLEOTIDE SEQUENCE [LARGE SCALE GENOMIC DNA]</scope>
    <source>
        <strain evidence="13 14">2.12</strain>
    </source>
</reference>
<evidence type="ECO:0000256" key="8">
    <source>
        <dbReference type="ARBA" id="ARBA00031111"/>
    </source>
</evidence>
<evidence type="ECO:0000256" key="10">
    <source>
        <dbReference type="ARBA" id="ARBA00032193"/>
    </source>
</evidence>
<dbReference type="Pfam" id="PF00793">
    <property type="entry name" value="DAHP_synth_1"/>
    <property type="match status" value="1"/>
</dbReference>
<dbReference type="InterPro" id="IPR006219">
    <property type="entry name" value="DAHP_synth_1"/>
</dbReference>
<gene>
    <name evidence="13" type="ORF">ABDJ40_20040</name>
</gene>
<comment type="caution">
    <text evidence="13">The sequence shown here is derived from an EMBL/GenBank/DDBJ whole genome shotgun (WGS) entry which is preliminary data.</text>
</comment>
<dbReference type="PANTHER" id="PTHR21225:SF12">
    <property type="entry name" value="PHOSPHO-2-DEHYDRO-3-DEOXYHEPTONATE ALDOLASE, TYROSINE-INHIBITED"/>
    <property type="match status" value="1"/>
</dbReference>
<evidence type="ECO:0000256" key="1">
    <source>
        <dbReference type="ARBA" id="ARBA00003726"/>
    </source>
</evidence>
<dbReference type="Gene3D" id="3.20.20.70">
    <property type="entry name" value="Aldolase class I"/>
    <property type="match status" value="1"/>
</dbReference>
<keyword evidence="5" id="KW-0028">Amino-acid biosynthesis</keyword>
<evidence type="ECO:0000256" key="5">
    <source>
        <dbReference type="ARBA" id="ARBA00022605"/>
    </source>
</evidence>
<evidence type="ECO:0000313" key="14">
    <source>
        <dbReference type="Proteomes" id="UP001462640"/>
    </source>
</evidence>
<accession>A0ABV0GJF1</accession>
<keyword evidence="14" id="KW-1185">Reference proteome</keyword>
<evidence type="ECO:0000259" key="12">
    <source>
        <dbReference type="Pfam" id="PF00793"/>
    </source>
</evidence>
<protein>
    <recommendedName>
        <fullName evidence="4">3-deoxy-7-phosphoheptulonate synthase</fullName>
        <ecNumber evidence="4">2.5.1.54</ecNumber>
    </recommendedName>
    <alternativeName>
        <fullName evidence="10">3-deoxy-D-arabino-heptulosonate 7-phosphate synthase</fullName>
    </alternativeName>
    <alternativeName>
        <fullName evidence="9">DAHP synthase</fullName>
    </alternativeName>
    <alternativeName>
        <fullName evidence="8">Phospho-2-keto-3-deoxyheptonate aldolase</fullName>
    </alternativeName>
</protein>
<dbReference type="SUPFAM" id="SSF51569">
    <property type="entry name" value="Aldolase"/>
    <property type="match status" value="1"/>
</dbReference>
<evidence type="ECO:0000256" key="4">
    <source>
        <dbReference type="ARBA" id="ARBA00012694"/>
    </source>
</evidence>
<dbReference type="InterPro" id="IPR013785">
    <property type="entry name" value="Aldolase_TIM"/>
</dbReference>
<proteinExistence type="inferred from homology"/>
<keyword evidence="7" id="KW-0057">Aromatic amino acid biosynthesis</keyword>
<dbReference type="InterPro" id="IPR006218">
    <property type="entry name" value="DAHP1/KDSA"/>
</dbReference>
<comment type="pathway">
    <text evidence="2">Metabolic intermediate biosynthesis; chorismate biosynthesis; chorismate from D-erythrose 4-phosphate and phosphoenolpyruvate: step 1/7.</text>
</comment>
<evidence type="ECO:0000256" key="7">
    <source>
        <dbReference type="ARBA" id="ARBA00023141"/>
    </source>
</evidence>
<evidence type="ECO:0000313" key="13">
    <source>
        <dbReference type="EMBL" id="MEO3715064.1"/>
    </source>
</evidence>
<dbReference type="EC" id="2.5.1.54" evidence="4"/>
<evidence type="ECO:0000256" key="3">
    <source>
        <dbReference type="ARBA" id="ARBA00007985"/>
    </source>
</evidence>
<organism evidence="13 14">
    <name type="scientific">Roseateles flavus</name>
    <dbReference type="NCBI Taxonomy" id="3149041"/>
    <lineage>
        <taxon>Bacteria</taxon>
        <taxon>Pseudomonadati</taxon>
        <taxon>Pseudomonadota</taxon>
        <taxon>Betaproteobacteria</taxon>
        <taxon>Burkholderiales</taxon>
        <taxon>Sphaerotilaceae</taxon>
        <taxon>Roseateles</taxon>
    </lineage>
</organism>
<evidence type="ECO:0000256" key="2">
    <source>
        <dbReference type="ARBA" id="ARBA00004688"/>
    </source>
</evidence>
<name>A0ABV0GJF1_9BURK</name>
<comment type="similarity">
    <text evidence="3">Belongs to the class-I DAHP synthase family.</text>
</comment>
<comment type="catalytic activity">
    <reaction evidence="11">
        <text>D-erythrose 4-phosphate + phosphoenolpyruvate + H2O = 7-phospho-2-dehydro-3-deoxy-D-arabino-heptonate + phosphate</text>
        <dbReference type="Rhea" id="RHEA:14717"/>
        <dbReference type="ChEBI" id="CHEBI:15377"/>
        <dbReference type="ChEBI" id="CHEBI:16897"/>
        <dbReference type="ChEBI" id="CHEBI:43474"/>
        <dbReference type="ChEBI" id="CHEBI:58394"/>
        <dbReference type="ChEBI" id="CHEBI:58702"/>
        <dbReference type="EC" id="2.5.1.54"/>
    </reaction>
</comment>
<evidence type="ECO:0000256" key="11">
    <source>
        <dbReference type="ARBA" id="ARBA00047508"/>
    </source>
</evidence>
<comment type="function">
    <text evidence="1">Stereospecific condensation of phosphoenolpyruvate (PEP) and D-erythrose-4-phosphate (E4P) giving rise to 3-deoxy-D-arabino-heptulosonate-7-phosphate (DAHP).</text>
</comment>
<dbReference type="RefSeq" id="WP_347612311.1">
    <property type="nucleotide sequence ID" value="NZ_JBDPZC010000011.1"/>
</dbReference>
<evidence type="ECO:0000256" key="6">
    <source>
        <dbReference type="ARBA" id="ARBA00022679"/>
    </source>
</evidence>
<dbReference type="PANTHER" id="PTHR21225">
    <property type="entry name" value="PHOSPHO-2-DEHYDRO-3-DEOXYHEPTONATE ALDOLASE DAHP SYNTHETASE"/>
    <property type="match status" value="1"/>
</dbReference>
<dbReference type="EMBL" id="JBDPZC010000011">
    <property type="protein sequence ID" value="MEO3715064.1"/>
    <property type="molecule type" value="Genomic_DNA"/>
</dbReference>
<dbReference type="Proteomes" id="UP001462640">
    <property type="component" value="Unassembled WGS sequence"/>
</dbReference>